<dbReference type="PANTHER" id="PTHR10071:SF281">
    <property type="entry name" value="BOX A-BINDING FACTOR-RELATED"/>
    <property type="match status" value="1"/>
</dbReference>
<feature type="compositionally biased region" description="Low complexity" evidence="8">
    <location>
        <begin position="176"/>
        <end position="195"/>
    </location>
</feature>
<dbReference type="PROSITE" id="PS50114">
    <property type="entry name" value="GATA_ZN_FINGER_2"/>
    <property type="match status" value="1"/>
</dbReference>
<dbReference type="InterPro" id="IPR013088">
    <property type="entry name" value="Znf_NHR/GATA"/>
</dbReference>
<dbReference type="Gene3D" id="3.30.50.10">
    <property type="entry name" value="Erythroid Transcription Factor GATA-1, subunit A"/>
    <property type="match status" value="1"/>
</dbReference>
<keyword evidence="6" id="KW-0539">Nucleus</keyword>
<dbReference type="SMART" id="SM00401">
    <property type="entry name" value="ZnF_GATA"/>
    <property type="match status" value="1"/>
</dbReference>
<keyword evidence="11" id="KW-1185">Reference proteome</keyword>
<protein>
    <recommendedName>
        <fullName evidence="9">GATA-type domain-containing protein</fullName>
    </recommendedName>
</protein>
<evidence type="ECO:0000313" key="10">
    <source>
        <dbReference type="EMBL" id="PMD53682.1"/>
    </source>
</evidence>
<keyword evidence="4" id="KW-0862">Zinc</keyword>
<feature type="domain" description="GATA-type" evidence="9">
    <location>
        <begin position="227"/>
        <end position="280"/>
    </location>
</feature>
<dbReference type="InParanoid" id="A0A2J6SSE7"/>
<feature type="compositionally biased region" description="Polar residues" evidence="8">
    <location>
        <begin position="155"/>
        <end position="175"/>
    </location>
</feature>
<feature type="region of interest" description="Disordered" evidence="8">
    <location>
        <begin position="279"/>
        <end position="316"/>
    </location>
</feature>
<dbReference type="CDD" id="cd00202">
    <property type="entry name" value="ZnF_GATA"/>
    <property type="match status" value="1"/>
</dbReference>
<reference evidence="10 11" key="1">
    <citation type="submission" date="2016-04" db="EMBL/GenBank/DDBJ databases">
        <title>A degradative enzymes factory behind the ericoid mycorrhizal symbiosis.</title>
        <authorList>
            <consortium name="DOE Joint Genome Institute"/>
            <person name="Martino E."/>
            <person name="Morin E."/>
            <person name="Grelet G."/>
            <person name="Kuo A."/>
            <person name="Kohler A."/>
            <person name="Daghino S."/>
            <person name="Barry K."/>
            <person name="Choi C."/>
            <person name="Cichocki N."/>
            <person name="Clum A."/>
            <person name="Copeland A."/>
            <person name="Hainaut M."/>
            <person name="Haridas S."/>
            <person name="Labutti K."/>
            <person name="Lindquist E."/>
            <person name="Lipzen A."/>
            <person name="Khouja H.-R."/>
            <person name="Murat C."/>
            <person name="Ohm R."/>
            <person name="Olson A."/>
            <person name="Spatafora J."/>
            <person name="Veneault-Fourrey C."/>
            <person name="Henrissat B."/>
            <person name="Grigoriev I."/>
            <person name="Martin F."/>
            <person name="Perotto S."/>
        </authorList>
    </citation>
    <scope>NUCLEOTIDE SEQUENCE [LARGE SCALE GENOMIC DNA]</scope>
    <source>
        <strain evidence="10 11">E</strain>
    </source>
</reference>
<dbReference type="GO" id="GO:0000981">
    <property type="term" value="F:DNA-binding transcription factor activity, RNA polymerase II-specific"/>
    <property type="evidence" value="ECO:0007669"/>
    <property type="project" value="TreeGrafter"/>
</dbReference>
<evidence type="ECO:0000256" key="8">
    <source>
        <dbReference type="SAM" id="MobiDB-lite"/>
    </source>
</evidence>
<keyword evidence="3 7" id="KW-0863">Zinc-finger</keyword>
<proteinExistence type="predicted"/>
<dbReference type="EMBL" id="KZ613871">
    <property type="protein sequence ID" value="PMD53682.1"/>
    <property type="molecule type" value="Genomic_DNA"/>
</dbReference>
<dbReference type="AlphaFoldDB" id="A0A2J6SSE7"/>
<dbReference type="Proteomes" id="UP000235371">
    <property type="component" value="Unassembled WGS sequence"/>
</dbReference>
<dbReference type="STRING" id="1095630.A0A2J6SSE7"/>
<evidence type="ECO:0000256" key="6">
    <source>
        <dbReference type="ARBA" id="ARBA00023242"/>
    </source>
</evidence>
<sequence>MLRGLTRTPTRVPGHHTCLPDDPIGVDNTSGFGFDPGSKNKAEKDFRNQSFATQNAPGQPSMEDSSPELELSGGALPWLSGPSRQAYGQETLYSSYQPSTQDAFYSQNDAMLPSSHSWDDSGEYPDQACLTSPPVLDPTFTNPYQEQQMAPLQEYTPTSTSNTDFTDISQNHDIFSSNSPSAPTSPSEECEPTQSFNSIPITTLPSNEPNPQPTRKLSRVSNTGSETRDEISCSNCSTNNTSLWRKTHDGFPVCNACGLFMRLHGIPRPLSLKTDVVKRRKRERVSGASATGKSRPRTRVSRHEAKVLPISEYKSG</sequence>
<evidence type="ECO:0000256" key="3">
    <source>
        <dbReference type="ARBA" id="ARBA00022771"/>
    </source>
</evidence>
<feature type="region of interest" description="Disordered" evidence="8">
    <location>
        <begin position="155"/>
        <end position="232"/>
    </location>
</feature>
<dbReference type="GeneID" id="36589490"/>
<feature type="compositionally biased region" description="Polar residues" evidence="8">
    <location>
        <begin position="196"/>
        <end position="225"/>
    </location>
</feature>
<feature type="region of interest" description="Disordered" evidence="8">
    <location>
        <begin position="1"/>
        <end position="83"/>
    </location>
</feature>
<evidence type="ECO:0000256" key="4">
    <source>
        <dbReference type="ARBA" id="ARBA00022833"/>
    </source>
</evidence>
<dbReference type="GO" id="GO:0008270">
    <property type="term" value="F:zinc ion binding"/>
    <property type="evidence" value="ECO:0007669"/>
    <property type="project" value="UniProtKB-KW"/>
</dbReference>
<dbReference type="PRINTS" id="PR00619">
    <property type="entry name" value="GATAZNFINGER"/>
</dbReference>
<gene>
    <name evidence="10" type="ORF">K444DRAFT_618866</name>
</gene>
<dbReference type="InterPro" id="IPR000679">
    <property type="entry name" value="Znf_GATA"/>
</dbReference>
<evidence type="ECO:0000256" key="1">
    <source>
        <dbReference type="ARBA" id="ARBA00004123"/>
    </source>
</evidence>
<comment type="subcellular location">
    <subcellularLocation>
        <location evidence="1">Nucleus</location>
    </subcellularLocation>
</comment>
<feature type="compositionally biased region" description="Polar residues" evidence="8">
    <location>
        <begin position="48"/>
        <end position="64"/>
    </location>
</feature>
<dbReference type="PROSITE" id="PS00344">
    <property type="entry name" value="GATA_ZN_FINGER_1"/>
    <property type="match status" value="1"/>
</dbReference>
<dbReference type="Pfam" id="PF00320">
    <property type="entry name" value="GATA"/>
    <property type="match status" value="1"/>
</dbReference>
<organism evidence="10 11">
    <name type="scientific">Hyaloscypha bicolor E</name>
    <dbReference type="NCBI Taxonomy" id="1095630"/>
    <lineage>
        <taxon>Eukaryota</taxon>
        <taxon>Fungi</taxon>
        <taxon>Dikarya</taxon>
        <taxon>Ascomycota</taxon>
        <taxon>Pezizomycotina</taxon>
        <taxon>Leotiomycetes</taxon>
        <taxon>Helotiales</taxon>
        <taxon>Hyaloscyphaceae</taxon>
        <taxon>Hyaloscypha</taxon>
        <taxon>Hyaloscypha bicolor</taxon>
    </lineage>
</organism>
<dbReference type="SUPFAM" id="SSF57716">
    <property type="entry name" value="Glucocorticoid receptor-like (DNA-binding domain)"/>
    <property type="match status" value="1"/>
</dbReference>
<name>A0A2J6SSE7_9HELO</name>
<dbReference type="GO" id="GO:0000122">
    <property type="term" value="P:negative regulation of transcription by RNA polymerase II"/>
    <property type="evidence" value="ECO:0007669"/>
    <property type="project" value="TreeGrafter"/>
</dbReference>
<feature type="compositionally biased region" description="Basic and acidic residues" evidence="8">
    <location>
        <begin position="38"/>
        <end position="47"/>
    </location>
</feature>
<dbReference type="RefSeq" id="XP_024730586.1">
    <property type="nucleotide sequence ID" value="XM_024881413.1"/>
</dbReference>
<evidence type="ECO:0000256" key="2">
    <source>
        <dbReference type="ARBA" id="ARBA00022723"/>
    </source>
</evidence>
<evidence type="ECO:0000259" key="9">
    <source>
        <dbReference type="PROSITE" id="PS50114"/>
    </source>
</evidence>
<dbReference type="InterPro" id="IPR039355">
    <property type="entry name" value="Transcription_factor_GATA"/>
</dbReference>
<evidence type="ECO:0000256" key="5">
    <source>
        <dbReference type="ARBA" id="ARBA00023063"/>
    </source>
</evidence>
<dbReference type="GO" id="GO:0005634">
    <property type="term" value="C:nucleus"/>
    <property type="evidence" value="ECO:0007669"/>
    <property type="project" value="UniProtKB-SubCell"/>
</dbReference>
<evidence type="ECO:0000313" key="11">
    <source>
        <dbReference type="Proteomes" id="UP000235371"/>
    </source>
</evidence>
<dbReference type="OrthoDB" id="515401at2759"/>
<evidence type="ECO:0000256" key="7">
    <source>
        <dbReference type="PROSITE-ProRule" id="PRU00094"/>
    </source>
</evidence>
<keyword evidence="2" id="KW-0479">Metal-binding</keyword>
<dbReference type="GO" id="GO:0045944">
    <property type="term" value="P:positive regulation of transcription by RNA polymerase II"/>
    <property type="evidence" value="ECO:0007669"/>
    <property type="project" value="TreeGrafter"/>
</dbReference>
<dbReference type="GO" id="GO:0000978">
    <property type="term" value="F:RNA polymerase II cis-regulatory region sequence-specific DNA binding"/>
    <property type="evidence" value="ECO:0007669"/>
    <property type="project" value="TreeGrafter"/>
</dbReference>
<dbReference type="PANTHER" id="PTHR10071">
    <property type="entry name" value="TRANSCRIPTION FACTOR GATA FAMILY MEMBER"/>
    <property type="match status" value="1"/>
</dbReference>
<keyword evidence="5" id="KW-0534">Nitrate assimilation</keyword>
<accession>A0A2J6SSE7</accession>